<feature type="region of interest" description="Disordered" evidence="1">
    <location>
        <begin position="128"/>
        <end position="153"/>
    </location>
</feature>
<evidence type="ECO:0000313" key="4">
    <source>
        <dbReference type="EMBL" id="CAH0720291.1"/>
    </source>
</evidence>
<dbReference type="AlphaFoldDB" id="A0A8J9UH90"/>
<dbReference type="PANTHER" id="PTHR14324:SF3">
    <property type="entry name" value="CONDENSIN-2 COMPLEX SUBUNIT H2"/>
    <property type="match status" value="1"/>
</dbReference>
<feature type="signal peptide" evidence="2">
    <location>
        <begin position="1"/>
        <end position="21"/>
    </location>
</feature>
<feature type="region of interest" description="Disordered" evidence="1">
    <location>
        <begin position="256"/>
        <end position="322"/>
    </location>
</feature>
<dbReference type="InterPro" id="IPR009378">
    <property type="entry name" value="H2_N"/>
</dbReference>
<name>A0A8J9UH90_9NEOP</name>
<dbReference type="PANTHER" id="PTHR14324">
    <property type="entry name" value="CONDENSIN-2 COMPLEX SUBUNIT H2"/>
    <property type="match status" value="1"/>
</dbReference>
<evidence type="ECO:0000256" key="1">
    <source>
        <dbReference type="SAM" id="MobiDB-lite"/>
    </source>
</evidence>
<feature type="domain" description="Condensin II complex subunit H2 N-terminal" evidence="3">
    <location>
        <begin position="49"/>
        <end position="161"/>
    </location>
</feature>
<keyword evidence="5" id="KW-1185">Reference proteome</keyword>
<dbReference type="GO" id="GO:0051306">
    <property type="term" value="P:mitotic sister chromatid separation"/>
    <property type="evidence" value="ECO:0007669"/>
    <property type="project" value="TreeGrafter"/>
</dbReference>
<gene>
    <name evidence="4" type="ORF">BINO364_LOCUS6539</name>
</gene>
<keyword evidence="2" id="KW-0732">Signal</keyword>
<dbReference type="Proteomes" id="UP000838878">
    <property type="component" value="Chromosome 14"/>
</dbReference>
<evidence type="ECO:0000256" key="2">
    <source>
        <dbReference type="SAM" id="SignalP"/>
    </source>
</evidence>
<evidence type="ECO:0000259" key="3">
    <source>
        <dbReference type="Pfam" id="PF06278"/>
    </source>
</evidence>
<reference evidence="4" key="1">
    <citation type="submission" date="2021-12" db="EMBL/GenBank/DDBJ databases">
        <authorList>
            <person name="Martin H S."/>
        </authorList>
    </citation>
    <scope>NUCLEOTIDE SEQUENCE</scope>
</reference>
<dbReference type="Pfam" id="PF06278">
    <property type="entry name" value="CNDH2_N"/>
    <property type="match status" value="1"/>
</dbReference>
<feature type="compositionally biased region" description="Pro residues" evidence="1">
    <location>
        <begin position="259"/>
        <end position="290"/>
    </location>
</feature>
<dbReference type="GO" id="GO:0000796">
    <property type="term" value="C:condensin complex"/>
    <property type="evidence" value="ECO:0007669"/>
    <property type="project" value="TreeGrafter"/>
</dbReference>
<feature type="compositionally biased region" description="Polar residues" evidence="1">
    <location>
        <begin position="128"/>
        <end position="147"/>
    </location>
</feature>
<dbReference type="GO" id="GO:0010032">
    <property type="term" value="P:meiotic chromosome condensation"/>
    <property type="evidence" value="ECO:0007669"/>
    <property type="project" value="TreeGrafter"/>
</dbReference>
<dbReference type="InterPro" id="IPR031739">
    <property type="entry name" value="Ncaph2"/>
</dbReference>
<dbReference type="GO" id="GO:0003682">
    <property type="term" value="F:chromatin binding"/>
    <property type="evidence" value="ECO:0007669"/>
    <property type="project" value="TreeGrafter"/>
</dbReference>
<protein>
    <recommendedName>
        <fullName evidence="3">Condensin II complex subunit H2 N-terminal domain-containing protein</fullName>
    </recommendedName>
</protein>
<proteinExistence type="predicted"/>
<accession>A0A8J9UH90</accession>
<sequence>MATVLITFFLIAQLYVCKMDADFRERRRNISEREKRWSMNSQRLEAIVAELMKPISDVRRSFDTDLSALLEEYLTEAGLHALDAEEEEINTAIPNFTELALLLQQSASIYSRKVDFLYQHVLSVSDSLHNSTQEGPSNSSEPQTPSSARRKRKASAHSEFALVELEACPAARREAAPPRPPPTLPRMYVELEPRVLSDRDFPLLDYAGEPVGLLADFHVTWRLHEGQLVEELAEGCGGGATPHALPLTELQAAIAAAAPPSPPPRASTPLAPAPPSPSPAPSPTPAPSPCLAPVASLAPSPAPSPAPAPAAEKKERKRRSDLISKVEDISECTIKLHISKKARALLARVREFSVPARWRRRVLAARRARLHALRARLRDHRGHTEFRGFDLTDLRDIGGFAGWSRAEAEAATAATATATVVAVARATAAAAGGDSDDDGFFEQSSLGGSDTSRADDAPAATALASLPGSLPGSAPEGEGEGEWGRWRAAVLARAAAAEARGADVPRACAAVLRAAAPDAPFPAVLARAAADPADVCKLFLATLFLANAGNVEIVQGAPLALDAFAVRVLSADERLYRRALH</sequence>
<dbReference type="GO" id="GO:0005634">
    <property type="term" value="C:nucleus"/>
    <property type="evidence" value="ECO:0007669"/>
    <property type="project" value="TreeGrafter"/>
</dbReference>
<feature type="chain" id="PRO_5035429730" description="Condensin II complex subunit H2 N-terminal domain-containing protein" evidence="2">
    <location>
        <begin position="22"/>
        <end position="581"/>
    </location>
</feature>
<dbReference type="OrthoDB" id="10038475at2759"/>
<evidence type="ECO:0000313" key="5">
    <source>
        <dbReference type="Proteomes" id="UP000838878"/>
    </source>
</evidence>
<dbReference type="EMBL" id="OV170234">
    <property type="protein sequence ID" value="CAH0720291.1"/>
    <property type="molecule type" value="Genomic_DNA"/>
</dbReference>
<feature type="non-terminal residue" evidence="4">
    <location>
        <position position="581"/>
    </location>
</feature>
<organism evidence="4 5">
    <name type="scientific">Brenthis ino</name>
    <name type="common">lesser marbled fritillary</name>
    <dbReference type="NCBI Taxonomy" id="405034"/>
    <lineage>
        <taxon>Eukaryota</taxon>
        <taxon>Metazoa</taxon>
        <taxon>Ecdysozoa</taxon>
        <taxon>Arthropoda</taxon>
        <taxon>Hexapoda</taxon>
        <taxon>Insecta</taxon>
        <taxon>Pterygota</taxon>
        <taxon>Neoptera</taxon>
        <taxon>Endopterygota</taxon>
        <taxon>Lepidoptera</taxon>
        <taxon>Glossata</taxon>
        <taxon>Ditrysia</taxon>
        <taxon>Papilionoidea</taxon>
        <taxon>Nymphalidae</taxon>
        <taxon>Heliconiinae</taxon>
        <taxon>Argynnini</taxon>
        <taxon>Brenthis</taxon>
    </lineage>
</organism>
<feature type="compositionally biased region" description="Basic and acidic residues" evidence="1">
    <location>
        <begin position="311"/>
        <end position="322"/>
    </location>
</feature>